<gene>
    <name evidence="2" type="ORF">A4X03_0g4461</name>
</gene>
<evidence type="ECO:0000313" key="2">
    <source>
        <dbReference type="EMBL" id="KAE8258182.1"/>
    </source>
</evidence>
<sequence>MSLQASSLSYPLLSTFCPVSTTWFSPVAYSSMSETSNNAQPQAGSAVDDRQAQGSNSAGPSIADQPDATTPQQAAKSTDSNDDVEYEYDGPAEEYVVTIPDGGLAGLQARKEAERANRAQAGQPLGGRAGEYTLPYQNVRTVDR</sequence>
<feature type="compositionally biased region" description="Acidic residues" evidence="1">
    <location>
        <begin position="80"/>
        <end position="92"/>
    </location>
</feature>
<accession>A0A177UBR6</accession>
<evidence type="ECO:0000256" key="1">
    <source>
        <dbReference type="SAM" id="MobiDB-lite"/>
    </source>
</evidence>
<proteinExistence type="predicted"/>
<evidence type="ECO:0000313" key="3">
    <source>
        <dbReference type="Proteomes" id="UP000077671"/>
    </source>
</evidence>
<feature type="compositionally biased region" description="Polar residues" evidence="1">
    <location>
        <begin position="67"/>
        <end position="78"/>
    </location>
</feature>
<dbReference type="Proteomes" id="UP000077671">
    <property type="component" value="Unassembled WGS sequence"/>
</dbReference>
<comment type="caution">
    <text evidence="2">The sequence shown here is derived from an EMBL/GenBank/DDBJ whole genome shotgun (WGS) entry which is preliminary data.</text>
</comment>
<feature type="region of interest" description="Disordered" evidence="1">
    <location>
        <begin position="32"/>
        <end position="92"/>
    </location>
</feature>
<protein>
    <submittedName>
        <fullName evidence="2">Uncharacterized protein</fullName>
    </submittedName>
</protein>
<feature type="compositionally biased region" description="Polar residues" evidence="1">
    <location>
        <begin position="135"/>
        <end position="144"/>
    </location>
</feature>
<feature type="compositionally biased region" description="Polar residues" evidence="1">
    <location>
        <begin position="32"/>
        <end position="43"/>
    </location>
</feature>
<reference evidence="2" key="1">
    <citation type="submission" date="2016-04" db="EMBL/GenBank/DDBJ databases">
        <authorList>
            <person name="Nguyen H.D."/>
            <person name="Kesanakurti P."/>
            <person name="Cullis J."/>
            <person name="Levesque C.A."/>
            <person name="Hambleton S."/>
        </authorList>
    </citation>
    <scope>NUCLEOTIDE SEQUENCE</scope>
    <source>
        <strain evidence="2">DAOMC 238032</strain>
    </source>
</reference>
<name>A0A177UBR6_9BASI</name>
<dbReference type="EMBL" id="LWDD02000605">
    <property type="protein sequence ID" value="KAE8258182.1"/>
    <property type="molecule type" value="Genomic_DNA"/>
</dbReference>
<reference evidence="2" key="2">
    <citation type="journal article" date="2019" name="IMA Fungus">
        <title>Genome sequencing and comparison of five Tilletia species to identify candidate genes for the detection of regulated species infecting wheat.</title>
        <authorList>
            <person name="Nguyen H.D.T."/>
            <person name="Sultana T."/>
            <person name="Kesanakurti P."/>
            <person name="Hambleton S."/>
        </authorList>
    </citation>
    <scope>NUCLEOTIDE SEQUENCE</scope>
    <source>
        <strain evidence="2">DAOMC 238032</strain>
    </source>
</reference>
<feature type="region of interest" description="Disordered" evidence="1">
    <location>
        <begin position="111"/>
        <end position="144"/>
    </location>
</feature>
<dbReference type="AlphaFoldDB" id="A0A177UBR6"/>
<organism evidence="2 3">
    <name type="scientific">Tilletia caries</name>
    <name type="common">wheat bunt fungus</name>
    <dbReference type="NCBI Taxonomy" id="13290"/>
    <lineage>
        <taxon>Eukaryota</taxon>
        <taxon>Fungi</taxon>
        <taxon>Dikarya</taxon>
        <taxon>Basidiomycota</taxon>
        <taxon>Ustilaginomycotina</taxon>
        <taxon>Exobasidiomycetes</taxon>
        <taxon>Tilletiales</taxon>
        <taxon>Tilletiaceae</taxon>
        <taxon>Tilletia</taxon>
    </lineage>
</organism>